<evidence type="ECO:0000313" key="10">
    <source>
        <dbReference type="EMBL" id="MTH76471.1"/>
    </source>
</evidence>
<comment type="function">
    <text evidence="5 8">Succinyl-CoA synthetase functions in the citric acid cycle (TCA), coupling the hydrolysis of succinyl-CoA to the synthesis of either ATP or GTP and thus represents the only step of substrate-level phosphorylation in the TCA. The alpha subunit of the enzyme binds the substrates coenzyme A and phosphate, while succinate binding and nucleotide specificity is provided by the beta subunit.</text>
</comment>
<dbReference type="PANTHER" id="PTHR11117:SF2">
    <property type="entry name" value="SUCCINATE--COA LIGASE [ADP_GDP-FORMING] SUBUNIT ALPHA, MITOCHONDRIAL"/>
    <property type="match status" value="1"/>
</dbReference>
<evidence type="ECO:0000256" key="6">
    <source>
        <dbReference type="PIRSR" id="PIRSR001553-1"/>
    </source>
</evidence>
<dbReference type="GO" id="GO:0004776">
    <property type="term" value="F:succinate-CoA ligase (GDP-forming) activity"/>
    <property type="evidence" value="ECO:0007669"/>
    <property type="project" value="TreeGrafter"/>
</dbReference>
<evidence type="ECO:0000313" key="11">
    <source>
        <dbReference type="Proteomes" id="UP000478183"/>
    </source>
</evidence>
<dbReference type="SUPFAM" id="SSF51735">
    <property type="entry name" value="NAD(P)-binding Rossmann-fold domains"/>
    <property type="match status" value="1"/>
</dbReference>
<evidence type="ECO:0000256" key="5">
    <source>
        <dbReference type="HAMAP-Rule" id="MF_01988"/>
    </source>
</evidence>
<dbReference type="Gene3D" id="3.40.50.261">
    <property type="entry name" value="Succinyl-CoA synthetase domains"/>
    <property type="match status" value="1"/>
</dbReference>
<feature type="binding site" evidence="5">
    <location>
        <begin position="17"/>
        <end position="20"/>
    </location>
    <ligand>
        <name>CoA</name>
        <dbReference type="ChEBI" id="CHEBI:57287"/>
    </ligand>
</feature>
<name>A0A6L6J8Z4_9RHOB</name>
<dbReference type="Pfam" id="PF00549">
    <property type="entry name" value="Ligase_CoA"/>
    <property type="match status" value="1"/>
</dbReference>
<dbReference type="SUPFAM" id="SSF52210">
    <property type="entry name" value="Succinyl-CoA synthetase domains"/>
    <property type="match status" value="1"/>
</dbReference>
<keyword evidence="11" id="KW-1185">Reference proteome</keyword>
<dbReference type="Pfam" id="PF02629">
    <property type="entry name" value="CoA_binding"/>
    <property type="match status" value="1"/>
</dbReference>
<dbReference type="InterPro" id="IPR005811">
    <property type="entry name" value="SUCC_ACL_C"/>
</dbReference>
<comment type="catalytic activity">
    <reaction evidence="5 8">
        <text>succinate + ATP + CoA = succinyl-CoA + ADP + phosphate</text>
        <dbReference type="Rhea" id="RHEA:17661"/>
        <dbReference type="ChEBI" id="CHEBI:30031"/>
        <dbReference type="ChEBI" id="CHEBI:30616"/>
        <dbReference type="ChEBI" id="CHEBI:43474"/>
        <dbReference type="ChEBI" id="CHEBI:57287"/>
        <dbReference type="ChEBI" id="CHEBI:57292"/>
        <dbReference type="ChEBI" id="CHEBI:456216"/>
        <dbReference type="EC" id="6.2.1.5"/>
    </reaction>
</comment>
<dbReference type="NCBIfam" id="NF004230">
    <property type="entry name" value="PRK05678.1"/>
    <property type="match status" value="1"/>
</dbReference>
<dbReference type="FunFam" id="3.40.50.261:FF:000006">
    <property type="entry name" value="Succinate--CoA ligase [ADP-forming] subunit alpha"/>
    <property type="match status" value="1"/>
</dbReference>
<dbReference type="EC" id="6.2.1.5" evidence="5"/>
<dbReference type="OrthoDB" id="9807196at2"/>
<dbReference type="Gene3D" id="3.40.50.720">
    <property type="entry name" value="NAD(P)-binding Rossmann-like Domain"/>
    <property type="match status" value="1"/>
</dbReference>
<evidence type="ECO:0000256" key="7">
    <source>
        <dbReference type="RuleBase" id="RU000677"/>
    </source>
</evidence>
<feature type="binding site" evidence="5">
    <location>
        <position position="43"/>
    </location>
    <ligand>
        <name>CoA</name>
        <dbReference type="ChEBI" id="CHEBI:57287"/>
    </ligand>
</feature>
<comment type="subunit">
    <text evidence="5 8">Heterotetramer of two alpha and two beta subunits.</text>
</comment>
<evidence type="ECO:0000256" key="3">
    <source>
        <dbReference type="ARBA" id="ARBA00022598"/>
    </source>
</evidence>
<dbReference type="GO" id="GO:0000166">
    <property type="term" value="F:nucleotide binding"/>
    <property type="evidence" value="ECO:0007669"/>
    <property type="project" value="UniProtKB-KW"/>
</dbReference>
<keyword evidence="2 5" id="KW-0816">Tricarboxylic acid cycle</keyword>
<dbReference type="GO" id="GO:0004775">
    <property type="term" value="F:succinate-CoA ligase (ADP-forming) activity"/>
    <property type="evidence" value="ECO:0007669"/>
    <property type="project" value="UniProtKB-UniRule"/>
</dbReference>
<dbReference type="UniPathway" id="UPA00223">
    <property type="reaction ID" value="UER00999"/>
</dbReference>
<feature type="active site" description="Tele-phosphohistidine intermediate" evidence="5 6">
    <location>
        <position position="251"/>
    </location>
</feature>
<reference evidence="10 11" key="1">
    <citation type="submission" date="2019-11" db="EMBL/GenBank/DDBJ databases">
        <authorList>
            <person name="Dong K."/>
        </authorList>
    </citation>
    <scope>NUCLEOTIDE SEQUENCE [LARGE SCALE GENOMIC DNA]</scope>
    <source>
        <strain evidence="10 11">NBRC 111993</strain>
    </source>
</reference>
<dbReference type="PIRSF" id="PIRSF001553">
    <property type="entry name" value="SucCS_alpha"/>
    <property type="match status" value="1"/>
</dbReference>
<dbReference type="InterPro" id="IPR016102">
    <property type="entry name" value="Succinyl-CoA_synth-like"/>
</dbReference>
<evidence type="ECO:0000256" key="8">
    <source>
        <dbReference type="RuleBase" id="RU000699"/>
    </source>
</evidence>
<accession>A0A6L6J8Z4</accession>
<evidence type="ECO:0000256" key="1">
    <source>
        <dbReference type="ARBA" id="ARBA00005064"/>
    </source>
</evidence>
<dbReference type="AlphaFoldDB" id="A0A6L6J8Z4"/>
<dbReference type="PROSITE" id="PS00399">
    <property type="entry name" value="SUCCINYL_COA_LIG_2"/>
    <property type="match status" value="1"/>
</dbReference>
<comment type="similarity">
    <text evidence="5 7">Belongs to the succinate/malate CoA ligase alpha subunit family.</text>
</comment>
<comment type="caution">
    <text evidence="10">The sequence shown here is derived from an EMBL/GenBank/DDBJ whole genome shotgun (WGS) entry which is preliminary data.</text>
</comment>
<dbReference type="RefSeq" id="WP_155093846.1">
    <property type="nucleotide sequence ID" value="NZ_WMIE01000001.1"/>
</dbReference>
<protein>
    <recommendedName>
        <fullName evidence="5">Succinate--CoA ligase [ADP-forming] subunit alpha</fullName>
        <ecNumber evidence="5">6.2.1.5</ecNumber>
    </recommendedName>
    <alternativeName>
        <fullName evidence="5">Succinyl-CoA synthetase subunit alpha</fullName>
        <shortName evidence="5">SCS-alpha</shortName>
    </alternativeName>
</protein>
<comment type="pathway">
    <text evidence="1 5 8">Carbohydrate metabolism; tricarboxylic acid cycle; succinate from succinyl-CoA (ligase route): step 1/1.</text>
</comment>
<comment type="catalytic activity">
    <reaction evidence="5">
        <text>GTP + succinate + CoA = succinyl-CoA + GDP + phosphate</text>
        <dbReference type="Rhea" id="RHEA:22120"/>
        <dbReference type="ChEBI" id="CHEBI:30031"/>
        <dbReference type="ChEBI" id="CHEBI:37565"/>
        <dbReference type="ChEBI" id="CHEBI:43474"/>
        <dbReference type="ChEBI" id="CHEBI:57287"/>
        <dbReference type="ChEBI" id="CHEBI:57292"/>
        <dbReference type="ChEBI" id="CHEBI:58189"/>
    </reaction>
</comment>
<dbReference type="EMBL" id="WMIE01000001">
    <property type="protein sequence ID" value="MTH76471.1"/>
    <property type="molecule type" value="Genomic_DNA"/>
</dbReference>
<feature type="binding site" evidence="5">
    <location>
        <position position="159"/>
    </location>
    <ligand>
        <name>substrate</name>
        <note>ligand shared with subunit beta</note>
    </ligand>
</feature>
<dbReference type="InterPro" id="IPR036291">
    <property type="entry name" value="NAD(P)-bd_dom_sf"/>
</dbReference>
<proteinExistence type="inferred from homology"/>
<dbReference type="PRINTS" id="PR01798">
    <property type="entry name" value="SCOASYNTHASE"/>
</dbReference>
<dbReference type="SMART" id="SM00881">
    <property type="entry name" value="CoA_binding"/>
    <property type="match status" value="1"/>
</dbReference>
<evidence type="ECO:0000256" key="4">
    <source>
        <dbReference type="ARBA" id="ARBA00022741"/>
    </source>
</evidence>
<dbReference type="FunFam" id="3.40.50.720:FF:000002">
    <property type="entry name" value="Succinate--CoA ligase [ADP-forming] subunit alpha"/>
    <property type="match status" value="1"/>
</dbReference>
<sequence>MAVLINKDTKVICQGITGSQGTFHTEQAIAYGTKMVGGVTPGKGGSEHLGLPVYNSVHEAVAKTGANATAIYVPPPFAADSILEAIDAQIPLIVAITEGIPVLDMMRVKRALQGSNSLLIGPNCPGIMTPDECKIGIMPGSIFKRGSVGVVSRSGTLTYEAVKQTSDVGLGQSSAVGIGGDPIKGMEHIDVLRMFLDDPETESIIMIGEIGGSAEEEAAEFLAEQKRKGNWKPTAGFIAGRTAPPGRRMGHAGAIVSGGKGDAESKIEAMKSAGVIVADSPAGLGEAVLKAIGR</sequence>
<keyword evidence="3 5" id="KW-0436">Ligase</keyword>
<dbReference type="PROSITE" id="PS01216">
    <property type="entry name" value="SUCCINYL_COA_LIG_1"/>
    <property type="match status" value="1"/>
</dbReference>
<organism evidence="10 11">
    <name type="scientific">Paracoccus aestuariivivens</name>
    <dbReference type="NCBI Taxonomy" id="1820333"/>
    <lineage>
        <taxon>Bacteria</taxon>
        <taxon>Pseudomonadati</taxon>
        <taxon>Pseudomonadota</taxon>
        <taxon>Alphaproteobacteria</taxon>
        <taxon>Rhodobacterales</taxon>
        <taxon>Paracoccaceae</taxon>
        <taxon>Paracoccus</taxon>
    </lineage>
</organism>
<gene>
    <name evidence="5 10" type="primary">sucD</name>
    <name evidence="10" type="ORF">GL286_01865</name>
</gene>
<dbReference type="GO" id="GO:0006099">
    <property type="term" value="P:tricarboxylic acid cycle"/>
    <property type="evidence" value="ECO:0007669"/>
    <property type="project" value="UniProtKB-UniRule"/>
</dbReference>
<feature type="domain" description="CoA-binding" evidence="9">
    <location>
        <begin position="4"/>
        <end position="100"/>
    </location>
</feature>
<dbReference type="GO" id="GO:0009361">
    <property type="term" value="C:succinate-CoA ligase complex (ADP-forming)"/>
    <property type="evidence" value="ECO:0007669"/>
    <property type="project" value="TreeGrafter"/>
</dbReference>
<dbReference type="InterPro" id="IPR033847">
    <property type="entry name" value="Citrt_syn/SCS-alpha_CS"/>
</dbReference>
<evidence type="ECO:0000259" key="9">
    <source>
        <dbReference type="SMART" id="SM00881"/>
    </source>
</evidence>
<evidence type="ECO:0000256" key="2">
    <source>
        <dbReference type="ARBA" id="ARBA00022532"/>
    </source>
</evidence>
<keyword evidence="4 5" id="KW-0547">Nucleotide-binding</keyword>
<dbReference type="NCBIfam" id="TIGR01019">
    <property type="entry name" value="sucCoAalpha"/>
    <property type="match status" value="1"/>
</dbReference>
<dbReference type="InterPro" id="IPR003781">
    <property type="entry name" value="CoA-bd"/>
</dbReference>
<feature type="binding site" evidence="5">
    <location>
        <begin position="96"/>
        <end position="98"/>
    </location>
    <ligand>
        <name>CoA</name>
        <dbReference type="ChEBI" id="CHEBI:57287"/>
    </ligand>
</feature>
<dbReference type="PANTHER" id="PTHR11117">
    <property type="entry name" value="SUCCINYL-COA LIGASE SUBUNIT ALPHA"/>
    <property type="match status" value="1"/>
</dbReference>
<dbReference type="InterPro" id="IPR005810">
    <property type="entry name" value="CoA_lig_alpha"/>
</dbReference>
<dbReference type="HAMAP" id="MF_01988">
    <property type="entry name" value="Succ_CoA_alpha"/>
    <property type="match status" value="1"/>
</dbReference>
<dbReference type="InterPro" id="IPR017440">
    <property type="entry name" value="Cit_synth/succinyl-CoA_lig_AS"/>
</dbReference>
<dbReference type="Proteomes" id="UP000478183">
    <property type="component" value="Unassembled WGS sequence"/>
</dbReference>